<evidence type="ECO:0000259" key="2">
    <source>
        <dbReference type="PROSITE" id="PS51186"/>
    </source>
</evidence>
<proteinExistence type="predicted"/>
<dbReference type="PANTHER" id="PTHR31438:SF1">
    <property type="entry name" value="LYSINE N-ACYLTRANSFERASE C17G9.06C-RELATED"/>
    <property type="match status" value="1"/>
</dbReference>
<keyword evidence="1" id="KW-0046">Antibiotic resistance</keyword>
<dbReference type="SUPFAM" id="SSF55729">
    <property type="entry name" value="Acyl-CoA N-acyltransferases (Nat)"/>
    <property type="match status" value="1"/>
</dbReference>
<evidence type="ECO:0000313" key="4">
    <source>
        <dbReference type="Proteomes" id="UP001500782"/>
    </source>
</evidence>
<dbReference type="PROSITE" id="PS51186">
    <property type="entry name" value="GNAT"/>
    <property type="match status" value="1"/>
</dbReference>
<dbReference type="Gene3D" id="3.40.630.30">
    <property type="match status" value="1"/>
</dbReference>
<evidence type="ECO:0000256" key="1">
    <source>
        <dbReference type="ARBA" id="ARBA00023251"/>
    </source>
</evidence>
<name>A0ABP3FDI7_9BACI</name>
<dbReference type="PANTHER" id="PTHR31438">
    <property type="entry name" value="LYSINE N-ACYLTRANSFERASE C17G9.06C-RELATED"/>
    <property type="match status" value="1"/>
</dbReference>
<keyword evidence="4" id="KW-1185">Reference proteome</keyword>
<accession>A0ABP3FDI7</accession>
<dbReference type="CDD" id="cd04301">
    <property type="entry name" value="NAT_SF"/>
    <property type="match status" value="1"/>
</dbReference>
<dbReference type="InterPro" id="IPR000182">
    <property type="entry name" value="GNAT_dom"/>
</dbReference>
<comment type="caution">
    <text evidence="3">The sequence shown here is derived from an EMBL/GenBank/DDBJ whole genome shotgun (WGS) entry which is preliminary data.</text>
</comment>
<dbReference type="EMBL" id="BAAADJ010000003">
    <property type="protein sequence ID" value="GAA0315449.1"/>
    <property type="molecule type" value="Genomic_DNA"/>
</dbReference>
<sequence>MPIYKTEKLLVRTIKPNDVDLIAKWLSDPQVLEFYEGRDNPFDTDKVKQKFLNRDDKVTRCLVEYDGVPIGYIQFYPIESDERVKYGYEDSLEIIFGTDQFIGEPEYWNQGIGTLLVQSMFDYLVNQKQANRIVMDPQTWNERAIATYEKCGMKKVKLLPENEWHEGEYRDCWLMEYTNKEKVGEYNETYPRSHYRV</sequence>
<protein>
    <submittedName>
        <fullName evidence="3">GNAT family N-acetyltransferase</fullName>
    </submittedName>
</protein>
<dbReference type="InterPro" id="IPR016181">
    <property type="entry name" value="Acyl_CoA_acyltransferase"/>
</dbReference>
<evidence type="ECO:0000313" key="3">
    <source>
        <dbReference type="EMBL" id="GAA0315449.1"/>
    </source>
</evidence>
<reference evidence="4" key="1">
    <citation type="journal article" date="2019" name="Int. J. Syst. Evol. Microbiol.">
        <title>The Global Catalogue of Microorganisms (GCM) 10K type strain sequencing project: providing services to taxonomists for standard genome sequencing and annotation.</title>
        <authorList>
            <consortium name="The Broad Institute Genomics Platform"/>
            <consortium name="The Broad Institute Genome Sequencing Center for Infectious Disease"/>
            <person name="Wu L."/>
            <person name="Ma J."/>
        </authorList>
    </citation>
    <scope>NUCLEOTIDE SEQUENCE [LARGE SCALE GENOMIC DNA]</scope>
    <source>
        <strain evidence="4">JCM 9731</strain>
    </source>
</reference>
<organism evidence="3 4">
    <name type="scientific">Bacillus carboniphilus</name>
    <dbReference type="NCBI Taxonomy" id="86663"/>
    <lineage>
        <taxon>Bacteria</taxon>
        <taxon>Bacillati</taxon>
        <taxon>Bacillota</taxon>
        <taxon>Bacilli</taxon>
        <taxon>Bacillales</taxon>
        <taxon>Bacillaceae</taxon>
        <taxon>Bacillus</taxon>
    </lineage>
</organism>
<dbReference type="Proteomes" id="UP001500782">
    <property type="component" value="Unassembled WGS sequence"/>
</dbReference>
<gene>
    <name evidence="3" type="ORF">GCM10008967_02510</name>
</gene>
<feature type="domain" description="N-acetyltransferase" evidence="2">
    <location>
        <begin position="9"/>
        <end position="180"/>
    </location>
</feature>
<dbReference type="Pfam" id="PF13523">
    <property type="entry name" value="Acetyltransf_8"/>
    <property type="match status" value="1"/>
</dbReference>
<dbReference type="RefSeq" id="WP_343795628.1">
    <property type="nucleotide sequence ID" value="NZ_BAAADJ010000003.1"/>
</dbReference>